<dbReference type="CDD" id="cd03414">
    <property type="entry name" value="CbiX_SirB_C"/>
    <property type="match status" value="1"/>
</dbReference>
<proteinExistence type="predicted"/>
<sequence length="286" mass="31426">MSPRRIYNLNARQLRVFFKSRAQRCYNYLKSGSNINIKSILKLRSTYLLVSHGSRDPRPQQALENLGQLLSQNWADSFPAVATATLELGPAPLHEQICSFGERTLSLGLTQLQILPVFLLPGVHVAEDIPAEVEIAQQAFGDKLKISLRPHLGSQEAGLTKLVKSQMEEVTFLPNLLPPKWILLSHGSRRPGGNSTVEEIASQLGALTAYWSVKPSLEEQIDSLVRGGQQQIGIVPYFLFNGGITDAIAKNVAQLKQQFPAAELHLANPLGPSVQLADLIGNLIQK</sequence>
<dbReference type="KEGG" id="oni:Osc7112_3207"/>
<dbReference type="InterPro" id="IPR050963">
    <property type="entry name" value="Sirohydro_Cobaltochel/CbiX"/>
</dbReference>
<evidence type="ECO:0000313" key="4">
    <source>
        <dbReference type="Proteomes" id="UP000010478"/>
    </source>
</evidence>
<protein>
    <submittedName>
        <fullName evidence="3">Cobalamin (Vitamin B12) biosynthesis CbiX protein</fullName>
    </submittedName>
</protein>
<dbReference type="CDD" id="cd03416">
    <property type="entry name" value="CbiX_SirB_N"/>
    <property type="match status" value="1"/>
</dbReference>
<dbReference type="GO" id="GO:0016829">
    <property type="term" value="F:lyase activity"/>
    <property type="evidence" value="ECO:0007669"/>
    <property type="project" value="UniProtKB-KW"/>
</dbReference>
<dbReference type="Proteomes" id="UP000010478">
    <property type="component" value="Chromosome"/>
</dbReference>
<keyword evidence="4" id="KW-1185">Reference proteome</keyword>
<dbReference type="Gene3D" id="3.40.50.1400">
    <property type="match status" value="2"/>
</dbReference>
<dbReference type="Pfam" id="PF01903">
    <property type="entry name" value="CbiX"/>
    <property type="match status" value="2"/>
</dbReference>
<organism evidence="3 4">
    <name type="scientific">Phormidium nigroviride PCC 7112</name>
    <dbReference type="NCBI Taxonomy" id="179408"/>
    <lineage>
        <taxon>Bacteria</taxon>
        <taxon>Bacillati</taxon>
        <taxon>Cyanobacteriota</taxon>
        <taxon>Cyanophyceae</taxon>
        <taxon>Oscillatoriophycideae</taxon>
        <taxon>Oscillatoriales</taxon>
        <taxon>Oscillatoriaceae</taxon>
        <taxon>Phormidium</taxon>
    </lineage>
</organism>
<evidence type="ECO:0000313" key="3">
    <source>
        <dbReference type="EMBL" id="AFZ07592.1"/>
    </source>
</evidence>
<evidence type="ECO:0000256" key="1">
    <source>
        <dbReference type="ARBA" id="ARBA00022723"/>
    </source>
</evidence>
<dbReference type="STRING" id="179408.Osc7112_3207"/>
<keyword evidence="1" id="KW-0479">Metal-binding</keyword>
<evidence type="ECO:0000256" key="2">
    <source>
        <dbReference type="ARBA" id="ARBA00023239"/>
    </source>
</evidence>
<dbReference type="HOGENOM" id="CLU_056929_2_0_3"/>
<dbReference type="PANTHER" id="PTHR33542">
    <property type="entry name" value="SIROHYDROCHLORIN FERROCHELATASE, CHLOROPLASTIC"/>
    <property type="match status" value="1"/>
</dbReference>
<reference evidence="3 4" key="1">
    <citation type="submission" date="2012-05" db="EMBL/GenBank/DDBJ databases">
        <title>Finished chromosome of genome of Oscillatoria sp. PCC 7112.</title>
        <authorList>
            <consortium name="US DOE Joint Genome Institute"/>
            <person name="Gugger M."/>
            <person name="Coursin T."/>
            <person name="Rippka R."/>
            <person name="Tandeau De Marsac N."/>
            <person name="Huntemann M."/>
            <person name="Wei C.-L."/>
            <person name="Han J."/>
            <person name="Detter J.C."/>
            <person name="Han C."/>
            <person name="Tapia R."/>
            <person name="Davenport K."/>
            <person name="Daligault H."/>
            <person name="Erkkila T."/>
            <person name="Gu W."/>
            <person name="Munk A.C.C."/>
            <person name="Teshima H."/>
            <person name="Xu Y."/>
            <person name="Chain P."/>
            <person name="Chen A."/>
            <person name="Krypides N."/>
            <person name="Mavromatis K."/>
            <person name="Markowitz V."/>
            <person name="Szeto E."/>
            <person name="Ivanova N."/>
            <person name="Mikhailova N."/>
            <person name="Ovchinnikova G."/>
            <person name="Pagani I."/>
            <person name="Pati A."/>
            <person name="Goodwin L."/>
            <person name="Peters L."/>
            <person name="Pitluck S."/>
            <person name="Woyke T."/>
            <person name="Kerfeld C."/>
        </authorList>
    </citation>
    <scope>NUCLEOTIDE SEQUENCE [LARGE SCALE GENOMIC DNA]</scope>
    <source>
        <strain evidence="3 4">PCC 7112</strain>
    </source>
</reference>
<dbReference type="PATRIC" id="fig|179408.3.peg.3934"/>
<dbReference type="eggNOG" id="COG2138">
    <property type="taxonomic scope" value="Bacteria"/>
</dbReference>
<dbReference type="PANTHER" id="PTHR33542:SF3">
    <property type="entry name" value="SIROHYDROCHLORIN FERROCHELATASE, CHLOROPLASTIC"/>
    <property type="match status" value="1"/>
</dbReference>
<gene>
    <name evidence="3" type="ORF">Osc7112_3207</name>
</gene>
<name>K9VJC7_9CYAN</name>
<dbReference type="AlphaFoldDB" id="K9VJC7"/>
<dbReference type="GO" id="GO:0046872">
    <property type="term" value="F:metal ion binding"/>
    <property type="evidence" value="ECO:0007669"/>
    <property type="project" value="UniProtKB-KW"/>
</dbReference>
<accession>K9VJC7</accession>
<dbReference type="EMBL" id="CP003614">
    <property type="protein sequence ID" value="AFZ07592.1"/>
    <property type="molecule type" value="Genomic_DNA"/>
</dbReference>
<dbReference type="SUPFAM" id="SSF53800">
    <property type="entry name" value="Chelatase"/>
    <property type="match status" value="2"/>
</dbReference>
<keyword evidence="2" id="KW-0456">Lyase</keyword>
<dbReference type="InterPro" id="IPR002762">
    <property type="entry name" value="CbiX-like"/>
</dbReference>